<protein>
    <recommendedName>
        <fullName evidence="13">DNA-directed RNA polymerase subunit beta</fullName>
        <ecNumber evidence="13">2.7.7.6</ecNumber>
    </recommendedName>
</protein>
<evidence type="ECO:0000256" key="3">
    <source>
        <dbReference type="ARBA" id="ARBA00011730"/>
    </source>
</evidence>
<evidence type="ECO:0000256" key="5">
    <source>
        <dbReference type="ARBA" id="ARBA00022679"/>
    </source>
</evidence>
<feature type="domain" description="Beta-catenin-like protein 1 N-terminal" evidence="15">
    <location>
        <begin position="126"/>
        <end position="235"/>
    </location>
</feature>
<keyword evidence="11 13" id="KW-0804">Transcription</keyword>
<sequence length="1823" mass="205978">MFGEKQARVMIMKLRNDGCAPRNLSARLAVASLVYRAIRIIFGAVAQPNDVNRRWARFEKYMIKPADELYKAAKLDANGDVKSKGKGPMVDDEEDNDGEAGPELPPDFDAEDIPDDEEGRFFGGGMERQTAQAMQYIDQQDDGEIAPEKFDTAWLRRLAVNFERKISKNAELRGKFENDPQKFMASEADLDTEIKGLSILSEHPELYAEFSKLGCVGSLMSLLSHENTDIAIGAIQIIDELTDEDVAAEQEQWDILVNAMLEADLIELLAQNLSRLDEGTDVDRAGVYYVLSVLENLASQTSHAEKIGQDSNLLPWLLARIQKKERPVGQNQQYSAEVLAIILQSSSKTRNKFISLEGIDLLLQLLSQYRKRDPEKDSDEEEYVENLFDCLICLVDEDTGKEKFIQGEGIELGQIMLKEGKFSKSRALRVLDHALGGLGGRPACERFIEVACLRTVFGMFMKKQESQTIEHLLGIFASLLRLLPGSSAARIRTLAKFMEKDYEKIEKLIKLRRDYASRVLPVEQAIEEERKNFTEEEQEVMAVEWLSRRFDAGLFSLQLIDVILAWLVAEDDGAKRKIVSFLADRDEGLNLIQGTLKEDEFYDDMEEGITSEDCWTVISSFFDTKGLVSQQLDSFDEFVSSTMQELVEEQGQVTLDQTIPPDEDEVDPVVVRRYELKFGTVMLSRPSVTEGDGATTIMLPQEARLRNLTYASPLYLGITKRIMEGRERLVADRDDGDMDEDEDRKARGTYLQWEQKELPADQAKEETVFIGKMPIMLKSKYCILKDLSEQALYNWNECPYDSGGYFIINGSEKVLIAQERSAGNTVQVFKKAPPSPTPYVAEIRSAVEKGSRLLSQLSLKLFAKGDSGKGGFGPTIRSTLPYVKTDIPIVVVFRALGVVSDEDILNHICYDRNDIPMLEMLKPCIEEGFVIQDREVALDFIAKRGSSQSSMNHERRELLPHISQSEGSETRKAFFLGYMVHRLLQCALGRRDVDDRDHFGKKRLDLAGPLLANLFRVLFTRVTRDLQRYVQRCVETNREIYLNIGIKASTLTGGLKYALATGNWGEQKKAASAKAGVSQVLSRYTYASTLSHLRRTNTPIGRDGKIAKPRQLHNTHWGLACGLVKNLALMCYITVGTPSEPIIDFMIQRNMEVLEEFEPQVTPNATKVFVNGVWVGIHRDPAHLVNTMLSLRRRNMISHEVSLIRDIREREFKIFTDAGRVCRPLYVVDNDPKSENCGSLVLNKEHIRKLEQDKELPPDLDPEDRRERYFGWDGLVKSGVVEYVDAEEEETIMIVMTPEDLEISKQLQAGYALPEEELDPNKRVRSILSQKAHTWTHCEIHPSMILGVCASIIPFPDHNQSPRNTYQSAMGKQAMGVFLTNFDQRMETMANILYYPQKPLATTRSMEFLRFRELPAGQNAIVAIACYSGYNQEDSVVMNQSSIDRGLFRSLFYRTYTDSEKMVGLTVVERFEKPMRSDTIGMRKGTYDKLDEDGIIAPGVRVSGEDIIIGKTAPLAPDAEELGQRTKAHTKLDVSTPLRSTESGIVDQVLVSTSNDDLKFVKVRMRTTKIPQIGDKFASRHGQKGTIGITYRQEDMPFTREGVSPDLIINPHAIPSRMTIAHLIECQLSKVSALRGFEGDATPFTDVTVDSVSRLLREHGYQSRGFEVMYNGHTGRKLVAQVFLGPTYYQRLRHMVDDKIHARARGPTQILTRQPVEGRARDGGLRFGEMERDCMIAHGASAFLKERLFDVSDPFRVHICDDCGLMTPVAKLKKGLFECRLCNNKHRISQVHIPYAAKLLFQELASMNIAARMFTNRSGVSVR</sequence>
<evidence type="ECO:0000256" key="1">
    <source>
        <dbReference type="ARBA" id="ARBA00004123"/>
    </source>
</evidence>
<dbReference type="InterPro" id="IPR007641">
    <property type="entry name" value="RNA_pol_Rpb2_7"/>
</dbReference>
<evidence type="ECO:0000313" key="17">
    <source>
        <dbReference type="Proteomes" id="UP000326565"/>
    </source>
</evidence>
<accession>A0A5N5WXD6</accession>
<gene>
    <name evidence="16" type="ORF">BDV29DRAFT_192537</name>
</gene>
<dbReference type="Gene3D" id="2.40.50.150">
    <property type="match status" value="1"/>
</dbReference>
<dbReference type="FunFam" id="3.90.1100.10:FF:000005">
    <property type="entry name" value="DNA-directed RNA polymerase subunit beta"/>
    <property type="match status" value="1"/>
</dbReference>
<comment type="function">
    <text evidence="13">DNA-dependent RNA polymerase catalyzes the transcription of DNA into RNA using the four ribonucleoside triphosphates as substrates.</text>
</comment>
<comment type="subunit">
    <text evidence="3">Component of the RNA polymerase II (Pol II) complex consisting of 12 subunits.</text>
</comment>
<dbReference type="FunFam" id="2.40.50.150:FF:000002">
    <property type="entry name" value="DNA-directed RNA polymerase subunit beta"/>
    <property type="match status" value="1"/>
</dbReference>
<dbReference type="Gene3D" id="3.90.1100.10">
    <property type="match status" value="2"/>
</dbReference>
<dbReference type="InterPro" id="IPR011989">
    <property type="entry name" value="ARM-like"/>
</dbReference>
<evidence type="ECO:0000256" key="7">
    <source>
        <dbReference type="ARBA" id="ARBA00022723"/>
    </source>
</evidence>
<evidence type="ECO:0000256" key="8">
    <source>
        <dbReference type="ARBA" id="ARBA00022771"/>
    </source>
</evidence>
<dbReference type="FunFam" id="3.90.1110.10:FF:000003">
    <property type="entry name" value="DNA-directed RNA polymerase subunit beta"/>
    <property type="match status" value="1"/>
</dbReference>
<evidence type="ECO:0000256" key="4">
    <source>
        <dbReference type="ARBA" id="ARBA00022478"/>
    </source>
</evidence>
<dbReference type="CDD" id="cd00653">
    <property type="entry name" value="RNA_pol_B_RPB2"/>
    <property type="match status" value="1"/>
</dbReference>
<keyword evidence="10" id="KW-0460">Magnesium</keyword>
<dbReference type="PANTHER" id="PTHR20856">
    <property type="entry name" value="DNA-DIRECTED RNA POLYMERASE I SUBUNIT 2"/>
    <property type="match status" value="1"/>
</dbReference>
<dbReference type="Pfam" id="PF08216">
    <property type="entry name" value="CTNNBL"/>
    <property type="match status" value="1"/>
</dbReference>
<dbReference type="Pfam" id="PF04567">
    <property type="entry name" value="RNA_pol_Rpb2_5"/>
    <property type="match status" value="1"/>
</dbReference>
<dbReference type="Pfam" id="PF04560">
    <property type="entry name" value="RNA_pol_Rpb2_7"/>
    <property type="match status" value="1"/>
</dbReference>
<dbReference type="Pfam" id="PF04561">
    <property type="entry name" value="RNA_pol_Rpb2_2"/>
    <property type="match status" value="1"/>
</dbReference>
<dbReference type="InterPro" id="IPR007121">
    <property type="entry name" value="RNA_pol_bsu_CS"/>
</dbReference>
<feature type="region of interest" description="Disordered" evidence="14">
    <location>
        <begin position="81"/>
        <end position="117"/>
    </location>
</feature>
<name>A0A5N5WXD6_9EURO</name>
<dbReference type="Pfam" id="PF04566">
    <property type="entry name" value="RNA_pol_Rpb2_4"/>
    <property type="match status" value="1"/>
</dbReference>
<dbReference type="FunFam" id="3.90.1800.10:FF:000002">
    <property type="entry name" value="DNA-directed RNA polymerase subunit beta"/>
    <property type="match status" value="1"/>
</dbReference>
<dbReference type="InterPro" id="IPR007644">
    <property type="entry name" value="RNA_pol_bsu_protrusion"/>
</dbReference>
<comment type="similarity">
    <text evidence="2 13">Belongs to the RNA polymerase beta chain family.</text>
</comment>
<dbReference type="GO" id="GO:0006351">
    <property type="term" value="P:DNA-templated transcription"/>
    <property type="evidence" value="ECO:0007669"/>
    <property type="project" value="InterPro"/>
</dbReference>
<evidence type="ECO:0000256" key="9">
    <source>
        <dbReference type="ARBA" id="ARBA00022833"/>
    </source>
</evidence>
<dbReference type="GO" id="GO:0005634">
    <property type="term" value="C:nucleus"/>
    <property type="evidence" value="ECO:0007669"/>
    <property type="project" value="UniProtKB-SubCell"/>
</dbReference>
<dbReference type="InterPro" id="IPR014724">
    <property type="entry name" value="RNA_pol_RPB2_OB-fold"/>
</dbReference>
<evidence type="ECO:0000256" key="6">
    <source>
        <dbReference type="ARBA" id="ARBA00022695"/>
    </source>
</evidence>
<dbReference type="Gene3D" id="3.90.1110.10">
    <property type="entry name" value="RNA polymerase Rpb2, domain 2"/>
    <property type="match status" value="1"/>
</dbReference>
<dbReference type="Proteomes" id="UP000326565">
    <property type="component" value="Unassembled WGS sequence"/>
</dbReference>
<dbReference type="GO" id="GO:0003899">
    <property type="term" value="F:DNA-directed RNA polymerase activity"/>
    <property type="evidence" value="ECO:0007669"/>
    <property type="project" value="UniProtKB-EC"/>
</dbReference>
<keyword evidence="5 13" id="KW-0808">Transferase</keyword>
<dbReference type="FunFam" id="3.90.1070.20:FF:000002">
    <property type="entry name" value="DNA-directed RNA polymerase subunit beta"/>
    <property type="match status" value="1"/>
</dbReference>
<dbReference type="EMBL" id="ML732248">
    <property type="protein sequence ID" value="KAB8072407.1"/>
    <property type="molecule type" value="Genomic_DNA"/>
</dbReference>
<dbReference type="InterPro" id="IPR007645">
    <property type="entry name" value="RNA_pol_Rpb2_3"/>
</dbReference>
<dbReference type="GO" id="GO:0032549">
    <property type="term" value="F:ribonucleoside binding"/>
    <property type="evidence" value="ECO:0007669"/>
    <property type="project" value="InterPro"/>
</dbReference>
<dbReference type="InterPro" id="IPR007642">
    <property type="entry name" value="RNA_pol_Rpb2_2"/>
</dbReference>
<evidence type="ECO:0000313" key="16">
    <source>
        <dbReference type="EMBL" id="KAB8072407.1"/>
    </source>
</evidence>
<dbReference type="InterPro" id="IPR013180">
    <property type="entry name" value="CTNNBL1_N"/>
</dbReference>
<dbReference type="GO" id="GO:0003677">
    <property type="term" value="F:DNA binding"/>
    <property type="evidence" value="ECO:0007669"/>
    <property type="project" value="InterPro"/>
</dbReference>
<dbReference type="EC" id="2.7.7.6" evidence="13"/>
<evidence type="ECO:0000256" key="12">
    <source>
        <dbReference type="ARBA" id="ARBA00023242"/>
    </source>
</evidence>
<keyword evidence="8" id="KW-0863">Zinc-finger</keyword>
<dbReference type="FunFam" id="1.25.10.10:FF:000354">
    <property type="entry name" value="DUF1716 domain protein"/>
    <property type="match status" value="1"/>
</dbReference>
<evidence type="ECO:0000259" key="15">
    <source>
        <dbReference type="SMART" id="SM01156"/>
    </source>
</evidence>
<evidence type="ECO:0000256" key="10">
    <source>
        <dbReference type="ARBA" id="ARBA00022842"/>
    </source>
</evidence>
<evidence type="ECO:0000256" key="2">
    <source>
        <dbReference type="ARBA" id="ARBA00006835"/>
    </source>
</evidence>
<dbReference type="Pfam" id="PF00562">
    <property type="entry name" value="RNA_pol_Rpb2_6"/>
    <property type="match status" value="1"/>
</dbReference>
<evidence type="ECO:0000256" key="13">
    <source>
        <dbReference type="RuleBase" id="RU363031"/>
    </source>
</evidence>
<dbReference type="SUPFAM" id="SSF64484">
    <property type="entry name" value="beta and beta-prime subunits of DNA dependent RNA-polymerase"/>
    <property type="match status" value="1"/>
</dbReference>
<dbReference type="SMART" id="SM01156">
    <property type="entry name" value="DUF1716"/>
    <property type="match status" value="1"/>
</dbReference>
<dbReference type="FunFam" id="2.40.270.10:FF:000006">
    <property type="entry name" value="DNA-directed RNA polymerase subunit beta"/>
    <property type="match status" value="1"/>
</dbReference>
<keyword evidence="12" id="KW-0539">Nucleus</keyword>
<reference evidence="16 17" key="1">
    <citation type="submission" date="2019-04" db="EMBL/GenBank/DDBJ databases">
        <title>Friends and foes A comparative genomics study of 23 Aspergillus species from section Flavi.</title>
        <authorList>
            <consortium name="DOE Joint Genome Institute"/>
            <person name="Kjaerbolling I."/>
            <person name="Vesth T."/>
            <person name="Frisvad J.C."/>
            <person name="Nybo J.L."/>
            <person name="Theobald S."/>
            <person name="Kildgaard S."/>
            <person name="Isbrandt T."/>
            <person name="Kuo A."/>
            <person name="Sato A."/>
            <person name="Lyhne E.K."/>
            <person name="Kogle M.E."/>
            <person name="Wiebenga A."/>
            <person name="Kun R.S."/>
            <person name="Lubbers R.J."/>
            <person name="Makela M.R."/>
            <person name="Barry K."/>
            <person name="Chovatia M."/>
            <person name="Clum A."/>
            <person name="Daum C."/>
            <person name="Haridas S."/>
            <person name="He G."/>
            <person name="LaButti K."/>
            <person name="Lipzen A."/>
            <person name="Mondo S."/>
            <person name="Riley R."/>
            <person name="Salamov A."/>
            <person name="Simmons B.A."/>
            <person name="Magnuson J.K."/>
            <person name="Henrissat B."/>
            <person name="Mortensen U.H."/>
            <person name="Larsen T.O."/>
            <person name="Devries R.P."/>
            <person name="Grigoriev I.V."/>
            <person name="Machida M."/>
            <person name="Baker S.E."/>
            <person name="Andersen M.R."/>
        </authorList>
    </citation>
    <scope>NUCLEOTIDE SEQUENCE [LARGE SCALE GENOMIC DNA]</scope>
    <source>
        <strain evidence="16 17">CBS 151.66</strain>
    </source>
</reference>
<comment type="subcellular location">
    <subcellularLocation>
        <location evidence="1">Nucleus</location>
    </subcellularLocation>
</comment>
<keyword evidence="7" id="KW-0479">Metal-binding</keyword>
<dbReference type="Pfam" id="PF04565">
    <property type="entry name" value="RNA_pol_Rpb2_3"/>
    <property type="match status" value="1"/>
</dbReference>
<keyword evidence="4 13" id="KW-0240">DNA-directed RNA polymerase</keyword>
<dbReference type="InterPro" id="IPR007647">
    <property type="entry name" value="RNA_pol_Rpb2_5"/>
</dbReference>
<dbReference type="InterPro" id="IPR037033">
    <property type="entry name" value="DNA-dir_RNAP_su2_hyb_sf"/>
</dbReference>
<dbReference type="InterPro" id="IPR015712">
    <property type="entry name" value="DNA-dir_RNA_pol_su2"/>
</dbReference>
<dbReference type="GO" id="GO:0008270">
    <property type="term" value="F:zinc ion binding"/>
    <property type="evidence" value="ECO:0007669"/>
    <property type="project" value="UniProtKB-KW"/>
</dbReference>
<dbReference type="OrthoDB" id="10248617at2759"/>
<keyword evidence="17" id="KW-1185">Reference proteome</keyword>
<feature type="compositionally biased region" description="Acidic residues" evidence="14">
    <location>
        <begin position="90"/>
        <end position="117"/>
    </location>
</feature>
<dbReference type="Gene3D" id="2.40.270.10">
    <property type="entry name" value="DNA-directed RNA polymerase, subunit 2, domain 6"/>
    <property type="match status" value="1"/>
</dbReference>
<dbReference type="Gene3D" id="3.90.1800.10">
    <property type="entry name" value="RNA polymerase alpha subunit dimerisation domain"/>
    <property type="match status" value="1"/>
</dbReference>
<organism evidence="16 17">
    <name type="scientific">Aspergillus leporis</name>
    <dbReference type="NCBI Taxonomy" id="41062"/>
    <lineage>
        <taxon>Eukaryota</taxon>
        <taxon>Fungi</taxon>
        <taxon>Dikarya</taxon>
        <taxon>Ascomycota</taxon>
        <taxon>Pezizomycotina</taxon>
        <taxon>Eurotiomycetes</taxon>
        <taxon>Eurotiomycetidae</taxon>
        <taxon>Eurotiales</taxon>
        <taxon>Aspergillaceae</taxon>
        <taxon>Aspergillus</taxon>
        <taxon>Aspergillus subgen. Circumdati</taxon>
    </lineage>
</organism>
<proteinExistence type="inferred from homology"/>
<dbReference type="FunFam" id="3.90.1100.10:FF:000022">
    <property type="entry name" value="DNA-directed RNA polymerase subunit beta"/>
    <property type="match status" value="1"/>
</dbReference>
<dbReference type="InterPro" id="IPR037034">
    <property type="entry name" value="RNA_pol_Rpb2_2_sf"/>
</dbReference>
<dbReference type="InterPro" id="IPR007646">
    <property type="entry name" value="RNA_pol_Rpb2_4"/>
</dbReference>
<dbReference type="Pfam" id="PF04563">
    <property type="entry name" value="RNA_pol_Rpb2_1"/>
    <property type="match status" value="1"/>
</dbReference>
<dbReference type="SUPFAM" id="SSF48371">
    <property type="entry name" value="ARM repeat"/>
    <property type="match status" value="1"/>
</dbReference>
<dbReference type="InterPro" id="IPR016024">
    <property type="entry name" value="ARM-type_fold"/>
</dbReference>
<comment type="catalytic activity">
    <reaction evidence="13">
        <text>RNA(n) + a ribonucleoside 5'-triphosphate = RNA(n+1) + diphosphate</text>
        <dbReference type="Rhea" id="RHEA:21248"/>
        <dbReference type="Rhea" id="RHEA-COMP:14527"/>
        <dbReference type="Rhea" id="RHEA-COMP:17342"/>
        <dbReference type="ChEBI" id="CHEBI:33019"/>
        <dbReference type="ChEBI" id="CHEBI:61557"/>
        <dbReference type="ChEBI" id="CHEBI:140395"/>
        <dbReference type="EC" id="2.7.7.6"/>
    </reaction>
</comment>
<dbReference type="Gene3D" id="1.25.10.10">
    <property type="entry name" value="Leucine-rich Repeat Variant"/>
    <property type="match status" value="1"/>
</dbReference>
<dbReference type="GO" id="GO:0000428">
    <property type="term" value="C:DNA-directed RNA polymerase complex"/>
    <property type="evidence" value="ECO:0007669"/>
    <property type="project" value="UniProtKB-KW"/>
</dbReference>
<dbReference type="PROSITE" id="PS01166">
    <property type="entry name" value="RNA_POL_BETA"/>
    <property type="match status" value="1"/>
</dbReference>
<keyword evidence="9" id="KW-0862">Zinc</keyword>
<keyword evidence="6 13" id="KW-0548">Nucleotidyltransferase</keyword>
<evidence type="ECO:0000256" key="14">
    <source>
        <dbReference type="SAM" id="MobiDB-lite"/>
    </source>
</evidence>
<dbReference type="InterPro" id="IPR007120">
    <property type="entry name" value="DNA-dir_RNAP_su2_dom"/>
</dbReference>
<evidence type="ECO:0000256" key="11">
    <source>
        <dbReference type="ARBA" id="ARBA00023163"/>
    </source>
</evidence>